<organism evidence="2 3">
    <name type="scientific">Cyberlindnera fabianii</name>
    <name type="common">Yeast</name>
    <name type="synonym">Hansenula fabianii</name>
    <dbReference type="NCBI Taxonomy" id="36022"/>
    <lineage>
        <taxon>Eukaryota</taxon>
        <taxon>Fungi</taxon>
        <taxon>Dikarya</taxon>
        <taxon>Ascomycota</taxon>
        <taxon>Saccharomycotina</taxon>
        <taxon>Saccharomycetes</taxon>
        <taxon>Phaffomycetales</taxon>
        <taxon>Phaffomycetaceae</taxon>
        <taxon>Cyberlindnera</taxon>
    </lineage>
</organism>
<evidence type="ECO:0000313" key="3">
    <source>
        <dbReference type="Proteomes" id="UP000189513"/>
    </source>
</evidence>
<feature type="compositionally biased region" description="Low complexity" evidence="1">
    <location>
        <begin position="357"/>
        <end position="366"/>
    </location>
</feature>
<gene>
    <name evidence="2" type="ORF">BON22_0051</name>
</gene>
<name>A0A1V2LD15_CYBFA</name>
<feature type="compositionally biased region" description="Acidic residues" evidence="1">
    <location>
        <begin position="181"/>
        <end position="211"/>
    </location>
</feature>
<feature type="region of interest" description="Disordered" evidence="1">
    <location>
        <begin position="1"/>
        <end position="45"/>
    </location>
</feature>
<evidence type="ECO:0000256" key="1">
    <source>
        <dbReference type="SAM" id="MobiDB-lite"/>
    </source>
</evidence>
<proteinExistence type="predicted"/>
<feature type="compositionally biased region" description="Acidic residues" evidence="1">
    <location>
        <begin position="121"/>
        <end position="159"/>
    </location>
</feature>
<accession>A0A1V2LD15</accession>
<dbReference type="EMBL" id="MPUK01000001">
    <property type="protein sequence ID" value="ONH69710.1"/>
    <property type="molecule type" value="Genomic_DNA"/>
</dbReference>
<feature type="region of interest" description="Disordered" evidence="1">
    <location>
        <begin position="241"/>
        <end position="260"/>
    </location>
</feature>
<comment type="caution">
    <text evidence="2">The sequence shown here is derived from an EMBL/GenBank/DDBJ whole genome shotgun (WGS) entry which is preliminary data.</text>
</comment>
<dbReference type="Proteomes" id="UP000189513">
    <property type="component" value="Unassembled WGS sequence"/>
</dbReference>
<feature type="compositionally biased region" description="Polar residues" evidence="1">
    <location>
        <begin position="10"/>
        <end position="30"/>
    </location>
</feature>
<feature type="compositionally biased region" description="Low complexity" evidence="1">
    <location>
        <begin position="241"/>
        <end position="250"/>
    </location>
</feature>
<protein>
    <submittedName>
        <fullName evidence="2">Uncharacterized protein</fullName>
    </submittedName>
</protein>
<dbReference type="VEuPathDB" id="FungiDB:BON22_0051"/>
<dbReference type="AlphaFoldDB" id="A0A1V2LD15"/>
<evidence type="ECO:0000313" key="2">
    <source>
        <dbReference type="EMBL" id="ONH69710.1"/>
    </source>
</evidence>
<feature type="region of interest" description="Disordered" evidence="1">
    <location>
        <begin position="57"/>
        <end position="229"/>
    </location>
</feature>
<feature type="region of interest" description="Disordered" evidence="1">
    <location>
        <begin position="340"/>
        <end position="387"/>
    </location>
</feature>
<reference evidence="3" key="1">
    <citation type="journal article" date="2017" name="Genome Announc.">
        <title>Genome sequences of Cyberlindnera fabianii 65, Pichia kudriavzevii 129, and Saccharomyces cerevisiae 131 isolated from fermented masau fruits in Zimbabwe.</title>
        <authorList>
            <person name="van Rijswijck I.M.H."/>
            <person name="Derks M.F.L."/>
            <person name="Abee T."/>
            <person name="de Ridder D."/>
            <person name="Smid E.J."/>
        </authorList>
    </citation>
    <scope>NUCLEOTIDE SEQUENCE [LARGE SCALE GENOMIC DNA]</scope>
    <source>
        <strain evidence="3">65</strain>
    </source>
</reference>
<sequence length="387" mass="43912">MPEKAARDFSNVTNSNGDHLTPMFTSSTNLPLRRSPRKNKSGVVDFYSPTMENSFGASDPIHFQSPPRFFPNPFNTSPSRPVLPTHGMATIPSSPVESKFDWDRMHQGSTPDWRGVSFPELTEEEDPEYNPEAVEEDEEEPGSDDHDDATVQDDFDQFDLQELLKDAQQDMILPKPLMELMAEDDDDDTEYEPIDDEDDGAQEEPESEEEDAIQRDIDHAPPGGDNLGLLSNVSVVLNSRISATPTSTSPSPVPEDDEKNKMYDKAPHNAGFTTNDIGVEVHCEYCERVFRGPKASTHKQQHIKRLHPENYVRKKGGRVPNKKPAKTVWSTAKPIRLQMGQKHHLQQQHNHQDQQHQQHQQHQQTNKKQEQALAPPPSLRHLLQYPQ</sequence>
<keyword evidence="3" id="KW-1185">Reference proteome</keyword>